<evidence type="ECO:0000313" key="6">
    <source>
        <dbReference type="EMBL" id="GAA3624875.1"/>
    </source>
</evidence>
<name>A0ABP7A4P6_9ACTN</name>
<keyword evidence="3" id="KW-0804">Transcription</keyword>
<dbReference type="PROSITE" id="PS51077">
    <property type="entry name" value="HTH_ICLR"/>
    <property type="match status" value="1"/>
</dbReference>
<keyword evidence="2" id="KW-0238">DNA-binding</keyword>
<evidence type="ECO:0000256" key="3">
    <source>
        <dbReference type="ARBA" id="ARBA00023163"/>
    </source>
</evidence>
<evidence type="ECO:0000256" key="1">
    <source>
        <dbReference type="ARBA" id="ARBA00023015"/>
    </source>
</evidence>
<dbReference type="InterPro" id="IPR036388">
    <property type="entry name" value="WH-like_DNA-bd_sf"/>
</dbReference>
<evidence type="ECO:0000313" key="7">
    <source>
        <dbReference type="Proteomes" id="UP001501490"/>
    </source>
</evidence>
<evidence type="ECO:0000256" key="2">
    <source>
        <dbReference type="ARBA" id="ARBA00023125"/>
    </source>
</evidence>
<dbReference type="Pfam" id="PF01614">
    <property type="entry name" value="IclR_C"/>
    <property type="match status" value="1"/>
</dbReference>
<feature type="domain" description="IclR-ED" evidence="5">
    <location>
        <begin position="67"/>
        <end position="251"/>
    </location>
</feature>
<dbReference type="Gene3D" id="3.30.450.40">
    <property type="match status" value="1"/>
</dbReference>
<protein>
    <submittedName>
        <fullName evidence="6">IclR family transcriptional regulator</fullName>
    </submittedName>
</protein>
<dbReference type="InterPro" id="IPR029016">
    <property type="entry name" value="GAF-like_dom_sf"/>
</dbReference>
<dbReference type="Pfam" id="PF09339">
    <property type="entry name" value="HTH_IclR"/>
    <property type="match status" value="1"/>
</dbReference>
<evidence type="ECO:0000259" key="4">
    <source>
        <dbReference type="PROSITE" id="PS51077"/>
    </source>
</evidence>
<feature type="domain" description="HTH iclR-type" evidence="4">
    <location>
        <begin position="4"/>
        <end position="66"/>
    </location>
</feature>
<dbReference type="SUPFAM" id="SSF55781">
    <property type="entry name" value="GAF domain-like"/>
    <property type="match status" value="1"/>
</dbReference>
<keyword evidence="7" id="KW-1185">Reference proteome</keyword>
<dbReference type="PANTHER" id="PTHR30136">
    <property type="entry name" value="HELIX-TURN-HELIX TRANSCRIPTIONAL REGULATOR, ICLR FAMILY"/>
    <property type="match status" value="1"/>
</dbReference>
<gene>
    <name evidence="6" type="ORF">GCM10022236_28980</name>
</gene>
<dbReference type="CDD" id="cd00090">
    <property type="entry name" value="HTH_ARSR"/>
    <property type="match status" value="1"/>
</dbReference>
<dbReference type="InterPro" id="IPR036390">
    <property type="entry name" value="WH_DNA-bd_sf"/>
</dbReference>
<dbReference type="RefSeq" id="WP_344805721.1">
    <property type="nucleotide sequence ID" value="NZ_BAABAB010000021.1"/>
</dbReference>
<evidence type="ECO:0000259" key="5">
    <source>
        <dbReference type="PROSITE" id="PS51078"/>
    </source>
</evidence>
<dbReference type="Gene3D" id="1.10.10.10">
    <property type="entry name" value="Winged helix-like DNA-binding domain superfamily/Winged helix DNA-binding domain"/>
    <property type="match status" value="1"/>
</dbReference>
<reference evidence="7" key="1">
    <citation type="journal article" date="2019" name="Int. J. Syst. Evol. Microbiol.">
        <title>The Global Catalogue of Microorganisms (GCM) 10K type strain sequencing project: providing services to taxonomists for standard genome sequencing and annotation.</title>
        <authorList>
            <consortium name="The Broad Institute Genomics Platform"/>
            <consortium name="The Broad Institute Genome Sequencing Center for Infectious Disease"/>
            <person name="Wu L."/>
            <person name="Ma J."/>
        </authorList>
    </citation>
    <scope>NUCLEOTIDE SEQUENCE [LARGE SCALE GENOMIC DNA]</scope>
    <source>
        <strain evidence="7">JCM 16929</strain>
    </source>
</reference>
<keyword evidence="1" id="KW-0805">Transcription regulation</keyword>
<dbReference type="SUPFAM" id="SSF46785">
    <property type="entry name" value="Winged helix' DNA-binding domain"/>
    <property type="match status" value="1"/>
</dbReference>
<dbReference type="Proteomes" id="UP001501490">
    <property type="component" value="Unassembled WGS sequence"/>
</dbReference>
<dbReference type="InterPro" id="IPR011991">
    <property type="entry name" value="ArsR-like_HTH"/>
</dbReference>
<dbReference type="InterPro" id="IPR005471">
    <property type="entry name" value="Tscrpt_reg_IclR_N"/>
</dbReference>
<dbReference type="SMART" id="SM00346">
    <property type="entry name" value="HTH_ICLR"/>
    <property type="match status" value="1"/>
</dbReference>
<dbReference type="EMBL" id="BAABAB010000021">
    <property type="protein sequence ID" value="GAA3624875.1"/>
    <property type="molecule type" value="Genomic_DNA"/>
</dbReference>
<dbReference type="InterPro" id="IPR014757">
    <property type="entry name" value="Tscrpt_reg_IclR_C"/>
</dbReference>
<dbReference type="PANTHER" id="PTHR30136:SF35">
    <property type="entry name" value="HTH-TYPE TRANSCRIPTIONAL REGULATOR RV1719"/>
    <property type="match status" value="1"/>
</dbReference>
<proteinExistence type="predicted"/>
<sequence>MSLAPAADAVLRILVLLTRHAEPVPAAQIASLLDLPRSTAYRLLGALEEQGFVTYLPEERRYGLGVVAFELGSSYSRQMPLRRVAQPVLTRLVGAVHENAHLAVLHGADVYYVIEERAPGRPPLVTDVGVRLPATLTASGLAILSALSAAQIRAVYPTASALVQRDGRGPATLTELRRLLATVRQRGFAYEDGQVTAGLASVGVPVIDHTGHAVAGVSVTYQAEHDDDARRRALVEAVQRAADTLRRRLGG</sequence>
<organism evidence="6 7">
    <name type="scientific">Microlunatus ginsengisoli</name>
    <dbReference type="NCBI Taxonomy" id="363863"/>
    <lineage>
        <taxon>Bacteria</taxon>
        <taxon>Bacillati</taxon>
        <taxon>Actinomycetota</taxon>
        <taxon>Actinomycetes</taxon>
        <taxon>Propionibacteriales</taxon>
        <taxon>Propionibacteriaceae</taxon>
        <taxon>Microlunatus</taxon>
    </lineage>
</organism>
<dbReference type="PROSITE" id="PS51078">
    <property type="entry name" value="ICLR_ED"/>
    <property type="match status" value="1"/>
</dbReference>
<dbReference type="InterPro" id="IPR050707">
    <property type="entry name" value="HTH_MetabolicPath_Reg"/>
</dbReference>
<accession>A0ABP7A4P6</accession>
<comment type="caution">
    <text evidence="6">The sequence shown here is derived from an EMBL/GenBank/DDBJ whole genome shotgun (WGS) entry which is preliminary data.</text>
</comment>